<accession>A0A1C5AKX5</accession>
<evidence type="ECO:0000256" key="1">
    <source>
        <dbReference type="ARBA" id="ARBA00001255"/>
    </source>
</evidence>
<feature type="binding site" evidence="6">
    <location>
        <begin position="499"/>
        <end position="503"/>
    </location>
    <ligand>
        <name>substrate</name>
    </ligand>
</feature>
<dbReference type="Pfam" id="PF16875">
    <property type="entry name" value="Glyco_hydro_36N"/>
    <property type="match status" value="1"/>
</dbReference>
<dbReference type="InterPro" id="IPR002252">
    <property type="entry name" value="Glyco_hydro_36"/>
</dbReference>
<dbReference type="Pfam" id="PF16874">
    <property type="entry name" value="Glyco_hydro_36C"/>
    <property type="match status" value="1"/>
</dbReference>
<dbReference type="CDD" id="cd14791">
    <property type="entry name" value="GH36"/>
    <property type="match status" value="1"/>
</dbReference>
<dbReference type="Gene3D" id="2.60.40.1180">
    <property type="entry name" value="Golgi alpha-mannosidase II"/>
    <property type="match status" value="1"/>
</dbReference>
<evidence type="ECO:0000259" key="8">
    <source>
        <dbReference type="Pfam" id="PF16874"/>
    </source>
</evidence>
<evidence type="ECO:0000256" key="3">
    <source>
        <dbReference type="ARBA" id="ARBA00022801"/>
    </source>
</evidence>
<evidence type="ECO:0000313" key="11">
    <source>
        <dbReference type="Proteomes" id="UP000198797"/>
    </source>
</evidence>
<feature type="binding site" evidence="6">
    <location>
        <position position="565"/>
    </location>
    <ligand>
        <name>substrate</name>
    </ligand>
</feature>
<evidence type="ECO:0000256" key="5">
    <source>
        <dbReference type="PIRSR" id="PIRSR005536-1"/>
    </source>
</evidence>
<protein>
    <recommendedName>
        <fullName evidence="2">alpha-galactosidase</fullName>
        <ecNumber evidence="2">3.2.1.22</ecNumber>
    </recommendedName>
</protein>
<dbReference type="InterPro" id="IPR013780">
    <property type="entry name" value="Glyco_hydro_b"/>
</dbReference>
<dbReference type="RefSeq" id="WP_091251930.1">
    <property type="nucleotide sequence ID" value="NZ_FMCU01000018.1"/>
</dbReference>
<dbReference type="InterPro" id="IPR050985">
    <property type="entry name" value="Alpha-glycosidase_related"/>
</dbReference>
<dbReference type="Gene3D" id="3.20.20.70">
    <property type="entry name" value="Aldolase class I"/>
    <property type="match status" value="1"/>
</dbReference>
<dbReference type="InterPro" id="IPR031704">
    <property type="entry name" value="Glyco_hydro_36_N"/>
</dbReference>
<dbReference type="Gene3D" id="2.70.98.60">
    <property type="entry name" value="alpha-galactosidase from lactobacil brevis"/>
    <property type="match status" value="1"/>
</dbReference>
<feature type="compositionally biased region" description="Basic and acidic residues" evidence="7">
    <location>
        <begin position="123"/>
        <end position="137"/>
    </location>
</feature>
<feature type="compositionally biased region" description="Basic and acidic residues" evidence="7">
    <location>
        <begin position="146"/>
        <end position="156"/>
    </location>
</feature>
<keyword evidence="11" id="KW-1185">Reference proteome</keyword>
<dbReference type="Proteomes" id="UP000198797">
    <property type="component" value="Unassembled WGS sequence"/>
</dbReference>
<keyword evidence="4" id="KW-0326">Glycosidase</keyword>
<feature type="binding site" evidence="6">
    <location>
        <begin position="388"/>
        <end position="389"/>
    </location>
    <ligand>
        <name>substrate</name>
    </ligand>
</feature>
<sequence>MTDPTVIHLRRGRTSLVLDARGPGLPRVVHWGADLGPVPADDLPALVDATVPPVVPSSFDAPTVLSLLPEASAGWSGRPGLAGHRAGRDWTTAFHLDSLDVDDVGGHSGNDGSPAGHSGDPGGEGRGRRGDAGRGRGDAGAPVRVPHGEQEHDGDGAARVTVRATDPGAGLTLTVEITLDPVGLLTLRHRLRNDADQPYEVRKLTPVLPVPPVATELLDLTGRWCRERAPQRHPWPQGAWVREGRHGRTGHDATLLLVAGTAGFGFGHGEVWAVHTAWSGDHVTAAERRPTGESTLSGGELLAPGEIVLGPGDEYATPLLCAVHSTAGLDGLSDVLHTHLRARPEHPRTPRPVTLNVWEAVYFDHDLDRLRTLADRAAEVGVERFVLDDGWFTGRRHDRAGLGDWQVDADVWPAGLGPLIDHVRGHGMQFGLWVEPEMVNPDSDLFRAHPDWVLTAPGRLPLPWRHQQVLDLAHPAAYAHLLGRLDALLTGHPGIGYLKWDHNRDLTEAGHAGRPGVHAQTLAAYRLFDELRARHPHLEIESCSSGGARVDLEILRRTDRVWASDCNDALERLSIQRWTGLLLPPELVGTHIGPERSHTTGRVHTLGFRAVTALFGHHGIEWDIVAISAEERAELTAWVALHKRLRPLLHTGRVIRIDHPDPAVQAHGVVAHDHSRAVYAVSRLATSGTQTPGPVRLPGLDPTRRYAVRPAEGVPEPAAMQITAPRWLPTVTLSGSVLATVGLQLPALHPEQALLLEVDAAD</sequence>
<dbReference type="STRING" id="121616.GA0070216_118109"/>
<feature type="domain" description="Glycosyl hydrolase family 36 N-terminal" evidence="9">
    <location>
        <begin position="24"/>
        <end position="309"/>
    </location>
</feature>
<dbReference type="SUPFAM" id="SSF51445">
    <property type="entry name" value="(Trans)glycosidases"/>
    <property type="match status" value="1"/>
</dbReference>
<feature type="region of interest" description="Disordered" evidence="7">
    <location>
        <begin position="101"/>
        <end position="158"/>
    </location>
</feature>
<dbReference type="OrthoDB" id="9758822at2"/>
<dbReference type="GO" id="GO:0016052">
    <property type="term" value="P:carbohydrate catabolic process"/>
    <property type="evidence" value="ECO:0007669"/>
    <property type="project" value="InterPro"/>
</dbReference>
<proteinExistence type="predicted"/>
<dbReference type="GO" id="GO:0004557">
    <property type="term" value="F:alpha-galactosidase activity"/>
    <property type="evidence" value="ECO:0007669"/>
    <property type="project" value="UniProtKB-UniRule"/>
</dbReference>
<feature type="binding site" evidence="6">
    <location>
        <position position="465"/>
    </location>
    <ligand>
        <name>substrate</name>
    </ligand>
</feature>
<feature type="binding site" evidence="6">
    <location>
        <position position="543"/>
    </location>
    <ligand>
        <name>substrate</name>
    </ligand>
</feature>
<dbReference type="InterPro" id="IPR017853">
    <property type="entry name" value="GH"/>
</dbReference>
<name>A0A1C5AKX5_9ACTN</name>
<dbReference type="InterPro" id="IPR031705">
    <property type="entry name" value="Glyco_hydro_36_C"/>
</dbReference>
<keyword evidence="3" id="KW-0378">Hydrolase</keyword>
<feature type="active site" description="Proton donor" evidence="5">
    <location>
        <position position="565"/>
    </location>
</feature>
<evidence type="ECO:0000256" key="6">
    <source>
        <dbReference type="PIRSR" id="PIRSR005536-2"/>
    </source>
</evidence>
<dbReference type="EC" id="3.2.1.22" evidence="2"/>
<feature type="binding site" evidence="6">
    <location>
        <position position="224"/>
    </location>
    <ligand>
        <name>substrate</name>
    </ligand>
</feature>
<dbReference type="InterPro" id="IPR013785">
    <property type="entry name" value="Aldolase_TIM"/>
</dbReference>
<reference evidence="11" key="1">
    <citation type="submission" date="2016-06" db="EMBL/GenBank/DDBJ databases">
        <authorList>
            <person name="Varghese N."/>
            <person name="Submissions Spin"/>
        </authorList>
    </citation>
    <scope>NUCLEOTIDE SEQUENCE [LARGE SCALE GENOMIC DNA]</scope>
    <source>
        <strain evidence="11">DSM 44100</strain>
    </source>
</reference>
<evidence type="ECO:0000259" key="9">
    <source>
        <dbReference type="Pfam" id="PF16875"/>
    </source>
</evidence>
<evidence type="ECO:0000313" key="10">
    <source>
        <dbReference type="EMBL" id="SCF45644.1"/>
    </source>
</evidence>
<dbReference type="FunFam" id="3.20.20.70:FF:000118">
    <property type="entry name" value="Alpha-galactosidase"/>
    <property type="match status" value="1"/>
</dbReference>
<dbReference type="AlphaFoldDB" id="A0A1C5AKX5"/>
<organism evidence="10 11">
    <name type="scientific">Micromonospora matsumotoense</name>
    <dbReference type="NCBI Taxonomy" id="121616"/>
    <lineage>
        <taxon>Bacteria</taxon>
        <taxon>Bacillati</taxon>
        <taxon>Actinomycetota</taxon>
        <taxon>Actinomycetes</taxon>
        <taxon>Micromonosporales</taxon>
        <taxon>Micromonosporaceae</taxon>
        <taxon>Micromonospora</taxon>
    </lineage>
</organism>
<evidence type="ECO:0000256" key="7">
    <source>
        <dbReference type="SAM" id="MobiDB-lite"/>
    </source>
</evidence>
<feature type="active site" description="Nucleophile" evidence="5">
    <location>
        <position position="501"/>
    </location>
</feature>
<evidence type="ECO:0000256" key="2">
    <source>
        <dbReference type="ARBA" id="ARBA00012755"/>
    </source>
</evidence>
<dbReference type="Pfam" id="PF02065">
    <property type="entry name" value="Melibiase"/>
    <property type="match status" value="1"/>
</dbReference>
<dbReference type="PRINTS" id="PR00743">
    <property type="entry name" value="GLHYDRLASE36"/>
</dbReference>
<evidence type="ECO:0000256" key="4">
    <source>
        <dbReference type="ARBA" id="ARBA00023295"/>
    </source>
</evidence>
<dbReference type="InterPro" id="IPR038417">
    <property type="entry name" value="Alpga-gal_N_sf"/>
</dbReference>
<dbReference type="EMBL" id="FMCU01000018">
    <property type="protein sequence ID" value="SCF45644.1"/>
    <property type="molecule type" value="Genomic_DNA"/>
</dbReference>
<feature type="domain" description="Glycosyl hydrolase family 36 C-terminal" evidence="8">
    <location>
        <begin position="666"/>
        <end position="748"/>
    </location>
</feature>
<dbReference type="PANTHER" id="PTHR43053:SF3">
    <property type="entry name" value="ALPHA-GALACTOSIDASE C-RELATED"/>
    <property type="match status" value="1"/>
</dbReference>
<comment type="catalytic activity">
    <reaction evidence="1">
        <text>Hydrolysis of terminal, non-reducing alpha-D-galactose residues in alpha-D-galactosides, including galactose oligosaccharides, galactomannans and galactolipids.</text>
        <dbReference type="EC" id="3.2.1.22"/>
    </reaction>
</comment>
<dbReference type="PANTHER" id="PTHR43053">
    <property type="entry name" value="GLYCOSIDASE FAMILY 31"/>
    <property type="match status" value="1"/>
</dbReference>
<gene>
    <name evidence="10" type="ORF">GA0070216_118109</name>
</gene>